<dbReference type="InterPro" id="IPR051393">
    <property type="entry name" value="ABC_transporter_permease"/>
</dbReference>
<feature type="transmembrane region" description="Helical" evidence="7">
    <location>
        <begin position="185"/>
        <end position="206"/>
    </location>
</feature>
<dbReference type="Pfam" id="PF00528">
    <property type="entry name" value="BPD_transp_1"/>
    <property type="match status" value="1"/>
</dbReference>
<evidence type="ECO:0000256" key="1">
    <source>
        <dbReference type="ARBA" id="ARBA00004651"/>
    </source>
</evidence>
<keyword evidence="5 7" id="KW-1133">Transmembrane helix</keyword>
<accession>A0ABQ6FJ57</accession>
<dbReference type="Proteomes" id="UP001344906">
    <property type="component" value="Unassembled WGS sequence"/>
</dbReference>
<evidence type="ECO:0000256" key="7">
    <source>
        <dbReference type="RuleBase" id="RU363032"/>
    </source>
</evidence>
<keyword evidence="4 7" id="KW-0812">Transmembrane</keyword>
<keyword evidence="3" id="KW-1003">Cell membrane</keyword>
<gene>
    <name evidence="9" type="ORF">KDH_10630</name>
</gene>
<dbReference type="Gene3D" id="1.10.3720.10">
    <property type="entry name" value="MetI-like"/>
    <property type="match status" value="1"/>
</dbReference>
<dbReference type="SUPFAM" id="SSF161098">
    <property type="entry name" value="MetI-like"/>
    <property type="match status" value="1"/>
</dbReference>
<feature type="transmembrane region" description="Helical" evidence="7">
    <location>
        <begin position="234"/>
        <end position="256"/>
    </location>
</feature>
<keyword evidence="10" id="KW-1185">Reference proteome</keyword>
<evidence type="ECO:0000256" key="3">
    <source>
        <dbReference type="ARBA" id="ARBA00022475"/>
    </source>
</evidence>
<dbReference type="PANTHER" id="PTHR30193:SF37">
    <property type="entry name" value="INNER MEMBRANE ABC TRANSPORTER PERMEASE PROTEIN YCJO"/>
    <property type="match status" value="1"/>
</dbReference>
<comment type="similarity">
    <text evidence="7">Belongs to the binding-protein-dependent transport system permease family.</text>
</comment>
<evidence type="ECO:0000256" key="4">
    <source>
        <dbReference type="ARBA" id="ARBA00022692"/>
    </source>
</evidence>
<proteinExistence type="inferred from homology"/>
<dbReference type="InterPro" id="IPR035906">
    <property type="entry name" value="MetI-like_sf"/>
</dbReference>
<keyword evidence="6 7" id="KW-0472">Membrane</keyword>
<dbReference type="PANTHER" id="PTHR30193">
    <property type="entry name" value="ABC TRANSPORTER PERMEASE PROTEIN"/>
    <property type="match status" value="1"/>
</dbReference>
<feature type="transmembrane region" description="Helical" evidence="7">
    <location>
        <begin position="79"/>
        <end position="99"/>
    </location>
</feature>
<evidence type="ECO:0000313" key="10">
    <source>
        <dbReference type="Proteomes" id="UP001344906"/>
    </source>
</evidence>
<feature type="transmembrane region" description="Helical" evidence="7">
    <location>
        <begin position="119"/>
        <end position="138"/>
    </location>
</feature>
<dbReference type="PROSITE" id="PS50928">
    <property type="entry name" value="ABC_TM1"/>
    <property type="match status" value="1"/>
</dbReference>
<evidence type="ECO:0000256" key="2">
    <source>
        <dbReference type="ARBA" id="ARBA00022448"/>
    </source>
</evidence>
<organism evidence="9 10">
    <name type="scientific">Dictyobacter halimunensis</name>
    <dbReference type="NCBI Taxonomy" id="3026934"/>
    <lineage>
        <taxon>Bacteria</taxon>
        <taxon>Bacillati</taxon>
        <taxon>Chloroflexota</taxon>
        <taxon>Ktedonobacteria</taxon>
        <taxon>Ktedonobacterales</taxon>
        <taxon>Dictyobacteraceae</taxon>
        <taxon>Dictyobacter</taxon>
    </lineage>
</organism>
<sequence length="265" mass="29554">MWYPLATAFYHSFTQWDGVTTQWIGLQNYSTIFTSGQLWLLLRNNFIFLLSIPGILLISLIVSVLLFEEVPGWRFFRSVYYLPTILSAVVVGMLMQTLFSPEGAINEALRSIGLGGFAQPWIGTAPTAFLVLILAFYWQTLGQGVLIFLSGLSSLSTELIEAARIDGANWWQRLFRIIVPLLAPAISYFMVTNIIYIFIGLFALVYSITRGGPGYETTPIDYMIYVKAFESGDLGYASTLSVILLILVSAVCWLQVKALDLLAAD</sequence>
<evidence type="ECO:0000313" key="9">
    <source>
        <dbReference type="EMBL" id="GLV54215.1"/>
    </source>
</evidence>
<feature type="transmembrane region" description="Helical" evidence="7">
    <location>
        <begin position="46"/>
        <end position="67"/>
    </location>
</feature>
<evidence type="ECO:0000256" key="5">
    <source>
        <dbReference type="ARBA" id="ARBA00022989"/>
    </source>
</evidence>
<dbReference type="InterPro" id="IPR000515">
    <property type="entry name" value="MetI-like"/>
</dbReference>
<protein>
    <submittedName>
        <fullName evidence="9">ABC transporter permease</fullName>
    </submittedName>
</protein>
<comment type="subcellular location">
    <subcellularLocation>
        <location evidence="1 7">Cell membrane</location>
        <topology evidence="1 7">Multi-pass membrane protein</topology>
    </subcellularLocation>
</comment>
<keyword evidence="2 7" id="KW-0813">Transport</keyword>
<evidence type="ECO:0000256" key="6">
    <source>
        <dbReference type="ARBA" id="ARBA00023136"/>
    </source>
</evidence>
<feature type="domain" description="ABC transmembrane type-1" evidence="8">
    <location>
        <begin position="41"/>
        <end position="255"/>
    </location>
</feature>
<comment type="caution">
    <text evidence="9">The sequence shown here is derived from an EMBL/GenBank/DDBJ whole genome shotgun (WGS) entry which is preliminary data.</text>
</comment>
<name>A0ABQ6FJ57_9CHLR</name>
<reference evidence="9 10" key="1">
    <citation type="submission" date="2023-02" db="EMBL/GenBank/DDBJ databases">
        <title>Dictyobacter halimunensis sp. nov., a new member of the class Ktedonobacteria from forest soil in a geothermal area.</title>
        <authorList>
            <person name="Rachmania M.K."/>
            <person name="Ningsih F."/>
            <person name="Sakai Y."/>
            <person name="Yabe S."/>
            <person name="Yokota A."/>
            <person name="Sjamsuridzal W."/>
        </authorList>
    </citation>
    <scope>NUCLEOTIDE SEQUENCE [LARGE SCALE GENOMIC DNA]</scope>
    <source>
        <strain evidence="9 10">S3.2.2.5</strain>
    </source>
</reference>
<evidence type="ECO:0000259" key="8">
    <source>
        <dbReference type="PROSITE" id="PS50928"/>
    </source>
</evidence>
<dbReference type="EMBL" id="BSRI01000001">
    <property type="protein sequence ID" value="GLV54215.1"/>
    <property type="molecule type" value="Genomic_DNA"/>
</dbReference>
<dbReference type="CDD" id="cd06261">
    <property type="entry name" value="TM_PBP2"/>
    <property type="match status" value="1"/>
</dbReference>